<gene>
    <name evidence="2" type="ORF">G5C33_12990</name>
</gene>
<dbReference type="Proteomes" id="UP000501568">
    <property type="component" value="Chromosome"/>
</dbReference>
<evidence type="ECO:0000256" key="1">
    <source>
        <dbReference type="SAM" id="MobiDB-lite"/>
    </source>
</evidence>
<evidence type="ECO:0000313" key="3">
    <source>
        <dbReference type="Proteomes" id="UP000501568"/>
    </source>
</evidence>
<feature type="region of interest" description="Disordered" evidence="1">
    <location>
        <begin position="33"/>
        <end position="72"/>
    </location>
</feature>
<dbReference type="AlphaFoldDB" id="A0A6G6Y7C0"/>
<dbReference type="EMBL" id="CP049109">
    <property type="protein sequence ID" value="QIG80608.1"/>
    <property type="molecule type" value="Genomic_DNA"/>
</dbReference>
<accession>A0A6G6Y7C0</accession>
<keyword evidence="3" id="KW-1185">Reference proteome</keyword>
<name>A0A6G6Y7C0_9SPHN</name>
<proteinExistence type="predicted"/>
<reference evidence="2 3" key="1">
    <citation type="submission" date="2020-02" db="EMBL/GenBank/DDBJ databases">
        <authorList>
            <person name="Zheng R.K."/>
            <person name="Sun C.M."/>
        </authorList>
    </citation>
    <scope>NUCLEOTIDE SEQUENCE [LARGE SCALE GENOMIC DNA]</scope>
    <source>
        <strain evidence="3">zrk23</strain>
    </source>
</reference>
<evidence type="ECO:0000313" key="2">
    <source>
        <dbReference type="EMBL" id="QIG80608.1"/>
    </source>
</evidence>
<dbReference type="KEGG" id="spzr:G5C33_12990"/>
<protein>
    <submittedName>
        <fullName evidence="2">Uncharacterized protein</fullName>
    </submittedName>
</protein>
<sequence length="113" mass="11943">MRNAMICVSIMLAVFLGWPLAFGGNGEAGYGPQLAKPDSAAAAQVQPTESPTAAVADTKGEPEAASHQGPPESCYNHYQRAVRLCPANRGAGCRLKAADDWDLCEARGIWPED</sequence>
<dbReference type="RefSeq" id="WP_165327615.1">
    <property type="nucleotide sequence ID" value="NZ_CP049109.1"/>
</dbReference>
<organism evidence="2 3">
    <name type="scientific">Stakelama tenebrarum</name>
    <dbReference type="NCBI Taxonomy" id="2711215"/>
    <lineage>
        <taxon>Bacteria</taxon>
        <taxon>Pseudomonadati</taxon>
        <taxon>Pseudomonadota</taxon>
        <taxon>Alphaproteobacteria</taxon>
        <taxon>Sphingomonadales</taxon>
        <taxon>Sphingomonadaceae</taxon>
        <taxon>Stakelama</taxon>
    </lineage>
</organism>